<dbReference type="InterPro" id="IPR000719">
    <property type="entry name" value="Prot_kinase_dom"/>
</dbReference>
<dbReference type="InterPro" id="IPR014729">
    <property type="entry name" value="Rossmann-like_a/b/a_fold"/>
</dbReference>
<dbReference type="CDD" id="cd00293">
    <property type="entry name" value="USP-like"/>
    <property type="match status" value="1"/>
</dbReference>
<dbReference type="Pfam" id="PF00069">
    <property type="entry name" value="Pkinase"/>
    <property type="match status" value="1"/>
</dbReference>
<proteinExistence type="predicted"/>
<dbReference type="Proteomes" id="UP000325081">
    <property type="component" value="Unassembled WGS sequence"/>
</dbReference>
<evidence type="ECO:0000313" key="4">
    <source>
        <dbReference type="Proteomes" id="UP000325081"/>
    </source>
</evidence>
<dbReference type="PROSITE" id="PS50011">
    <property type="entry name" value="PROTEIN_KINASE_DOM"/>
    <property type="match status" value="1"/>
</dbReference>
<reference evidence="4" key="1">
    <citation type="journal article" date="2019" name="Curr. Biol.">
        <title>Genome Sequence of Striga asiatica Provides Insight into the Evolution of Plant Parasitism.</title>
        <authorList>
            <person name="Yoshida S."/>
            <person name="Kim S."/>
            <person name="Wafula E.K."/>
            <person name="Tanskanen J."/>
            <person name="Kim Y.M."/>
            <person name="Honaas L."/>
            <person name="Yang Z."/>
            <person name="Spallek T."/>
            <person name="Conn C.E."/>
            <person name="Ichihashi Y."/>
            <person name="Cheong K."/>
            <person name="Cui S."/>
            <person name="Der J.P."/>
            <person name="Gundlach H."/>
            <person name="Jiao Y."/>
            <person name="Hori C."/>
            <person name="Ishida J.K."/>
            <person name="Kasahara H."/>
            <person name="Kiba T."/>
            <person name="Kim M.S."/>
            <person name="Koo N."/>
            <person name="Laohavisit A."/>
            <person name="Lee Y.H."/>
            <person name="Lumba S."/>
            <person name="McCourt P."/>
            <person name="Mortimer J.C."/>
            <person name="Mutuku J.M."/>
            <person name="Nomura T."/>
            <person name="Sasaki-Sekimoto Y."/>
            <person name="Seto Y."/>
            <person name="Wang Y."/>
            <person name="Wakatake T."/>
            <person name="Sakakibara H."/>
            <person name="Demura T."/>
            <person name="Yamaguchi S."/>
            <person name="Yoneyama K."/>
            <person name="Manabe R.I."/>
            <person name="Nelson D.C."/>
            <person name="Schulman A.H."/>
            <person name="Timko M.P."/>
            <person name="dePamphilis C.W."/>
            <person name="Choi D."/>
            <person name="Shirasu K."/>
        </authorList>
    </citation>
    <scope>NUCLEOTIDE SEQUENCE [LARGE SCALE GENOMIC DNA]</scope>
    <source>
        <strain evidence="4">cv. UVA1</strain>
    </source>
</reference>
<dbReference type="FunFam" id="3.40.50.620:FF:000177">
    <property type="entry name" value="probable receptor-like serine/threonine-protein kinase At5g57670"/>
    <property type="match status" value="1"/>
</dbReference>
<comment type="caution">
    <text evidence="3">The sequence shown here is derived from an EMBL/GenBank/DDBJ whole genome shotgun (WGS) entry which is preliminary data.</text>
</comment>
<evidence type="ECO:0000256" key="1">
    <source>
        <dbReference type="SAM" id="MobiDB-lite"/>
    </source>
</evidence>
<feature type="domain" description="Protein kinase" evidence="2">
    <location>
        <begin position="362"/>
        <end position="638"/>
    </location>
</feature>
<accession>A0A5A7QTF6</accession>
<dbReference type="FunFam" id="1.10.510.10:FF:000284">
    <property type="entry name" value="Putative receptor-like serine/threonine-protein kinase"/>
    <property type="match status" value="1"/>
</dbReference>
<dbReference type="AlphaFoldDB" id="A0A5A7QTF6"/>
<feature type="region of interest" description="Disordered" evidence="1">
    <location>
        <begin position="835"/>
        <end position="854"/>
    </location>
</feature>
<dbReference type="PROSITE" id="PS00108">
    <property type="entry name" value="PROTEIN_KINASE_ST"/>
    <property type="match status" value="1"/>
</dbReference>
<dbReference type="InterPro" id="IPR011009">
    <property type="entry name" value="Kinase-like_dom_sf"/>
</dbReference>
<dbReference type="SMART" id="SM00220">
    <property type="entry name" value="S_TKc"/>
    <property type="match status" value="1"/>
</dbReference>
<protein>
    <submittedName>
        <fullName evidence="3">Kinase family protein</fullName>
    </submittedName>
</protein>
<dbReference type="GO" id="GO:0005524">
    <property type="term" value="F:ATP binding"/>
    <property type="evidence" value="ECO:0007669"/>
    <property type="project" value="InterPro"/>
</dbReference>
<sequence>MRLGVGCPGVPECNGGAATEEGGGAAAVVVVGVKLDCRSRELLTWALVKVAQCGDCVIALHILDPNAGVFSRYWSDDRSCEIVDKSTLLSLVKNFDSVLAAYEGFCNLKQVDLKLKVCKGSPARKILSWEAKSCGATSLIVGTSEVHHTVRSRISVAKYCAKTLPRNVSIMCVNNGKVVFQRESTPSTHLEFVTLNASESRFKRRKTLARSPLSLPTEDVLSPSGSGTDGISMVMVPVKKQEIPESKSAWTVLRKVFLHGHQVSEAASPKKAVAHWKFKLPNRQSVAAVYPDQKQISASIRGDYRLTLDEEKGANVPFSDNTNHDACANKIFLEELRGLGEKYSTICRLFSYQELLFATNNFSPENLIGKGGCSRVYRGCLPGGKEIAVKVLKPSKDALKHFVSEIEIITSFHKKNIISLLGFSYKESQLLLVYNLLPRGCLEENLHSTPETGNIIGWEERYKVALGVAEALDHLHSASEPIIHRDVKSSNILLSDDFEPQLSDFGLAAWASSCSHHMDTSDVVGTFGYLAPEYFMDEKLNEKIDVYAYGVVLLELLSGRKPIDGALAKGQESLVLWAKHIVKEGKISELRDPNLISACDDQFEKMVLAATLCIRHLPQSRPEISQVLKLLHGDKEVIEWARQEANSSSEDFDVSSGDLSATNIQSFINLALLNLEDDVTSISSSEHNNISVDDYLSGRWSYLLRFSGFEIKGRKINILAKSVLKPSPPPSHTRIPISSRNLPLATAARCSQSRPPLISGRSGLPRQQLLQKATATEYAVSHFLLVILFDLFKVTVEGPKNGCIGGKGAEVVKIGAEKRVKIVFPVARLRASPPRTAGRGFGPEGEGKGLRVIG</sequence>
<dbReference type="OrthoDB" id="654677at2759"/>
<keyword evidence="3" id="KW-0418">Kinase</keyword>
<keyword evidence="4" id="KW-1185">Reference proteome</keyword>
<dbReference type="InterPro" id="IPR008271">
    <property type="entry name" value="Ser/Thr_kinase_AS"/>
</dbReference>
<dbReference type="FunFam" id="3.30.200.20:FF:000268">
    <property type="entry name" value="probable receptor-like serine/threonine-protein kinase At5g57670"/>
    <property type="match status" value="1"/>
</dbReference>
<evidence type="ECO:0000313" key="3">
    <source>
        <dbReference type="EMBL" id="GER48613.1"/>
    </source>
</evidence>
<dbReference type="PANTHER" id="PTHR47987:SF5">
    <property type="entry name" value="PROTEIN KINASE DOMAIN-CONTAINING PROTEIN"/>
    <property type="match status" value="1"/>
</dbReference>
<dbReference type="Gene3D" id="3.30.200.20">
    <property type="entry name" value="Phosphorylase Kinase, domain 1"/>
    <property type="match status" value="1"/>
</dbReference>
<dbReference type="Gene3D" id="3.40.50.620">
    <property type="entry name" value="HUPs"/>
    <property type="match status" value="1"/>
</dbReference>
<feature type="compositionally biased region" description="Basic and acidic residues" evidence="1">
    <location>
        <begin position="845"/>
        <end position="854"/>
    </location>
</feature>
<dbReference type="EMBL" id="BKCP01008292">
    <property type="protein sequence ID" value="GER48613.1"/>
    <property type="molecule type" value="Genomic_DNA"/>
</dbReference>
<evidence type="ECO:0000259" key="2">
    <source>
        <dbReference type="PROSITE" id="PS50011"/>
    </source>
</evidence>
<organism evidence="3 4">
    <name type="scientific">Striga asiatica</name>
    <name type="common">Asiatic witchweed</name>
    <name type="synonym">Buchnera asiatica</name>
    <dbReference type="NCBI Taxonomy" id="4170"/>
    <lineage>
        <taxon>Eukaryota</taxon>
        <taxon>Viridiplantae</taxon>
        <taxon>Streptophyta</taxon>
        <taxon>Embryophyta</taxon>
        <taxon>Tracheophyta</taxon>
        <taxon>Spermatophyta</taxon>
        <taxon>Magnoliopsida</taxon>
        <taxon>eudicotyledons</taxon>
        <taxon>Gunneridae</taxon>
        <taxon>Pentapetalae</taxon>
        <taxon>asterids</taxon>
        <taxon>lamiids</taxon>
        <taxon>Lamiales</taxon>
        <taxon>Orobanchaceae</taxon>
        <taxon>Buchnereae</taxon>
        <taxon>Striga</taxon>
    </lineage>
</organism>
<dbReference type="Gene3D" id="1.10.510.10">
    <property type="entry name" value="Transferase(Phosphotransferase) domain 1"/>
    <property type="match status" value="1"/>
</dbReference>
<dbReference type="GO" id="GO:0004672">
    <property type="term" value="F:protein kinase activity"/>
    <property type="evidence" value="ECO:0007669"/>
    <property type="project" value="InterPro"/>
</dbReference>
<dbReference type="PANTHER" id="PTHR47987">
    <property type="entry name" value="OS08G0249100 PROTEIN"/>
    <property type="match status" value="1"/>
</dbReference>
<name>A0A5A7QTF6_STRAF</name>
<dbReference type="InterPro" id="IPR046958">
    <property type="entry name" value="RBK1/2/STUNTED"/>
</dbReference>
<gene>
    <name evidence="3" type="ORF">STAS_25780</name>
</gene>
<dbReference type="SUPFAM" id="SSF52402">
    <property type="entry name" value="Adenine nucleotide alpha hydrolases-like"/>
    <property type="match status" value="1"/>
</dbReference>
<keyword evidence="3" id="KW-0808">Transferase</keyword>
<dbReference type="SUPFAM" id="SSF56112">
    <property type="entry name" value="Protein kinase-like (PK-like)"/>
    <property type="match status" value="1"/>
</dbReference>